<dbReference type="EMBL" id="KL142378">
    <property type="protein sequence ID" value="KDR76602.1"/>
    <property type="molecule type" value="Genomic_DNA"/>
</dbReference>
<evidence type="ECO:0000259" key="2">
    <source>
        <dbReference type="PROSITE" id="PS50181"/>
    </source>
</evidence>
<keyword evidence="4" id="KW-1185">Reference proteome</keyword>
<proteinExistence type="predicted"/>
<dbReference type="STRING" id="685588.A0A067T2Q0"/>
<feature type="domain" description="F-box" evidence="2">
    <location>
        <begin position="90"/>
        <end position="139"/>
    </location>
</feature>
<accession>A0A067T2Q0</accession>
<gene>
    <name evidence="3" type="ORF">GALMADRAFT_247009</name>
</gene>
<evidence type="ECO:0000256" key="1">
    <source>
        <dbReference type="SAM" id="MobiDB-lite"/>
    </source>
</evidence>
<protein>
    <recommendedName>
        <fullName evidence="2">F-box domain-containing protein</fullName>
    </recommendedName>
</protein>
<organism evidence="3 4">
    <name type="scientific">Galerina marginata (strain CBS 339.88)</name>
    <dbReference type="NCBI Taxonomy" id="685588"/>
    <lineage>
        <taxon>Eukaryota</taxon>
        <taxon>Fungi</taxon>
        <taxon>Dikarya</taxon>
        <taxon>Basidiomycota</taxon>
        <taxon>Agaricomycotina</taxon>
        <taxon>Agaricomycetes</taxon>
        <taxon>Agaricomycetidae</taxon>
        <taxon>Agaricales</taxon>
        <taxon>Agaricineae</taxon>
        <taxon>Strophariaceae</taxon>
        <taxon>Galerina</taxon>
    </lineage>
</organism>
<dbReference type="SMART" id="SM00256">
    <property type="entry name" value="FBOX"/>
    <property type="match status" value="1"/>
</dbReference>
<feature type="compositionally biased region" description="Basic residues" evidence="1">
    <location>
        <begin position="1"/>
        <end position="10"/>
    </location>
</feature>
<feature type="compositionally biased region" description="Acidic residues" evidence="1">
    <location>
        <begin position="20"/>
        <end position="29"/>
    </location>
</feature>
<dbReference type="HOGENOM" id="CLU_010790_5_0_1"/>
<feature type="region of interest" description="Disordered" evidence="1">
    <location>
        <begin position="1"/>
        <end position="88"/>
    </location>
</feature>
<dbReference type="InterPro" id="IPR036047">
    <property type="entry name" value="F-box-like_dom_sf"/>
</dbReference>
<feature type="compositionally biased region" description="Basic residues" evidence="1">
    <location>
        <begin position="58"/>
        <end position="69"/>
    </location>
</feature>
<dbReference type="OrthoDB" id="2322499at2759"/>
<dbReference type="InterPro" id="IPR001810">
    <property type="entry name" value="F-box_dom"/>
</dbReference>
<dbReference type="AlphaFoldDB" id="A0A067T2Q0"/>
<dbReference type="PROSITE" id="PS50181">
    <property type="entry name" value="FBOX"/>
    <property type="match status" value="1"/>
</dbReference>
<reference evidence="4" key="1">
    <citation type="journal article" date="2014" name="Proc. Natl. Acad. Sci. U.S.A.">
        <title>Extensive sampling of basidiomycete genomes demonstrates inadequacy of the white-rot/brown-rot paradigm for wood decay fungi.</title>
        <authorList>
            <person name="Riley R."/>
            <person name="Salamov A.A."/>
            <person name="Brown D.W."/>
            <person name="Nagy L.G."/>
            <person name="Floudas D."/>
            <person name="Held B.W."/>
            <person name="Levasseur A."/>
            <person name="Lombard V."/>
            <person name="Morin E."/>
            <person name="Otillar R."/>
            <person name="Lindquist E.A."/>
            <person name="Sun H."/>
            <person name="LaButti K.M."/>
            <person name="Schmutz J."/>
            <person name="Jabbour D."/>
            <person name="Luo H."/>
            <person name="Baker S.E."/>
            <person name="Pisabarro A.G."/>
            <person name="Walton J.D."/>
            <person name="Blanchette R.A."/>
            <person name="Henrissat B."/>
            <person name="Martin F."/>
            <person name="Cullen D."/>
            <person name="Hibbett D.S."/>
            <person name="Grigoriev I.V."/>
        </authorList>
    </citation>
    <scope>NUCLEOTIDE SEQUENCE [LARGE SCALE GENOMIC DNA]</scope>
    <source>
        <strain evidence="4">CBS 339.88</strain>
    </source>
</reference>
<dbReference type="Proteomes" id="UP000027222">
    <property type="component" value="Unassembled WGS sequence"/>
</dbReference>
<dbReference type="SUPFAM" id="SSF81383">
    <property type="entry name" value="F-box domain"/>
    <property type="match status" value="1"/>
</dbReference>
<sequence length="701" mass="80587">MASRSARARAKSQLQRRAVEEEDGDDFLEDAGTASDSKAVEVNSSDEEDDYGKDKKTARTKAPATKRTKTSSSAKAKLPLKHKNRQEKNLSLLPTMPLDVLFEILRRLNPMDIVNVARTSKIFRETLTSHGAVTVWKAARERRGAPEPPSDMTEPGWAALLFGNACQNCGAKQVKAVDFMLRRRLCLKCKKSGIFVESRLKKDLRILDKTVFDLVPHTETGPWANNRSNSRFFWKEDVERMLLKVAALEQDVLTGRQDAKAKLHEFKQKQRNIVQDIHSSARQYQQWVKKDDRDRQTDKDTLVERRREAIYDRLREMGHDERDFIRLKFEPELGSTVQLTDRIWKRILPILEPQILQFQEERLAAERATLMDSRRNIMHDLYQTYQRSLVPSQWKYLPRTLDICELEPFAQLIEAPTDVVVTAEDFGNGMKMLLALLSSLSERKLEEFRDVLRVEKTDLSDNAHQPDAVASSPHNPVDPLELATSVFQCEGQCIRYHERCSVIGVEELMTHHCDADYTLFFNRSAMSWNFSLRGAQTASSLVQLAGLDPKTASVSDMDQKDLRFTCRLCKPVQVSANLWMANGYSWRRAVSHAVRYSPHWHRGTRRESPVEGCSWQVLPATVAEEVKSKERIDPKWDAKLWTCGRCSLYMTDLQDRGDIVRHLAAMHATLEPEEPGDLFMFERFSRDFEQKIGYSVPKPES</sequence>
<evidence type="ECO:0000313" key="3">
    <source>
        <dbReference type="EMBL" id="KDR76602.1"/>
    </source>
</evidence>
<name>A0A067T2Q0_GALM3</name>
<dbReference type="Pfam" id="PF00646">
    <property type="entry name" value="F-box"/>
    <property type="match status" value="1"/>
</dbReference>
<dbReference type="CDD" id="cd09917">
    <property type="entry name" value="F-box_SF"/>
    <property type="match status" value="1"/>
</dbReference>
<evidence type="ECO:0000313" key="4">
    <source>
        <dbReference type="Proteomes" id="UP000027222"/>
    </source>
</evidence>